<name>A0A8J4HA38_9PROT</name>
<protein>
    <submittedName>
        <fullName evidence="3">Uncharacterized protein</fullName>
    </submittedName>
</protein>
<feature type="compositionally biased region" description="Low complexity" evidence="1">
    <location>
        <begin position="89"/>
        <end position="114"/>
    </location>
</feature>
<dbReference type="AlphaFoldDB" id="A0A8J4HA38"/>
<accession>A0A8J4HA38</accession>
<comment type="caution">
    <text evidence="3">The sequence shown here is derived from an EMBL/GenBank/DDBJ whole genome shotgun (WGS) entry which is preliminary data.</text>
</comment>
<organism evidence="3">
    <name type="scientific">Acidicaldus sp</name>
    <dbReference type="NCBI Taxonomy" id="1872105"/>
    <lineage>
        <taxon>Bacteria</taxon>
        <taxon>Pseudomonadati</taxon>
        <taxon>Pseudomonadota</taxon>
        <taxon>Alphaproteobacteria</taxon>
        <taxon>Acetobacterales</taxon>
        <taxon>Acetobacteraceae</taxon>
        <taxon>Acidicaldus</taxon>
    </lineage>
</organism>
<sequence>MNKFLAAGAVALVMTAGVAMAQTSTSQTTTTVTPAPPLLAPAMPAVVAPPDGTLSVTRTQKSLSSDGTRVDSNETTYRNTAGVADDSMTKTTTYPAPTATTTTTNKTTSNSVTQ</sequence>
<reference evidence="3" key="1">
    <citation type="journal article" date="2020" name="mSystems">
        <title>Genome- and Community-Level Interaction Insights into Carbon Utilization and Element Cycling Functions of Hydrothermarchaeota in Hydrothermal Sediment.</title>
        <authorList>
            <person name="Zhou Z."/>
            <person name="Liu Y."/>
            <person name="Xu W."/>
            <person name="Pan J."/>
            <person name="Luo Z.H."/>
            <person name="Li M."/>
        </authorList>
    </citation>
    <scope>NUCLEOTIDE SEQUENCE</scope>
    <source>
        <strain evidence="3">SpSt-997</strain>
    </source>
</reference>
<keyword evidence="2" id="KW-0732">Signal</keyword>
<feature type="chain" id="PRO_5035271326" evidence="2">
    <location>
        <begin position="22"/>
        <end position="114"/>
    </location>
</feature>
<evidence type="ECO:0000256" key="2">
    <source>
        <dbReference type="SAM" id="SignalP"/>
    </source>
</evidence>
<evidence type="ECO:0000313" key="3">
    <source>
        <dbReference type="EMBL" id="HGC42632.1"/>
    </source>
</evidence>
<gene>
    <name evidence="3" type="ORF">ENY07_05350</name>
</gene>
<dbReference type="EMBL" id="DTQM01000101">
    <property type="protein sequence ID" value="HGC42632.1"/>
    <property type="molecule type" value="Genomic_DNA"/>
</dbReference>
<feature type="signal peptide" evidence="2">
    <location>
        <begin position="1"/>
        <end position="21"/>
    </location>
</feature>
<feature type="compositionally biased region" description="Polar residues" evidence="1">
    <location>
        <begin position="54"/>
        <end position="67"/>
    </location>
</feature>
<proteinExistence type="predicted"/>
<feature type="region of interest" description="Disordered" evidence="1">
    <location>
        <begin position="44"/>
        <end position="114"/>
    </location>
</feature>
<evidence type="ECO:0000256" key="1">
    <source>
        <dbReference type="SAM" id="MobiDB-lite"/>
    </source>
</evidence>